<proteinExistence type="predicted"/>
<accession>A0A0A9CMK1</accession>
<protein>
    <submittedName>
        <fullName evidence="1">Uncharacterized protein</fullName>
    </submittedName>
</protein>
<dbReference type="AlphaFoldDB" id="A0A0A9CMK1"/>
<reference evidence="1" key="1">
    <citation type="submission" date="2014-09" db="EMBL/GenBank/DDBJ databases">
        <authorList>
            <person name="Magalhaes I.L.F."/>
            <person name="Oliveira U."/>
            <person name="Santos F.R."/>
            <person name="Vidigal T.H.D.A."/>
            <person name="Brescovit A.D."/>
            <person name="Santos A.J."/>
        </authorList>
    </citation>
    <scope>NUCLEOTIDE SEQUENCE</scope>
    <source>
        <tissue evidence="1">Shoot tissue taken approximately 20 cm above the soil surface</tissue>
    </source>
</reference>
<organism evidence="1">
    <name type="scientific">Arundo donax</name>
    <name type="common">Giant reed</name>
    <name type="synonym">Donax arundinaceus</name>
    <dbReference type="NCBI Taxonomy" id="35708"/>
    <lineage>
        <taxon>Eukaryota</taxon>
        <taxon>Viridiplantae</taxon>
        <taxon>Streptophyta</taxon>
        <taxon>Embryophyta</taxon>
        <taxon>Tracheophyta</taxon>
        <taxon>Spermatophyta</taxon>
        <taxon>Magnoliopsida</taxon>
        <taxon>Liliopsida</taxon>
        <taxon>Poales</taxon>
        <taxon>Poaceae</taxon>
        <taxon>PACMAD clade</taxon>
        <taxon>Arundinoideae</taxon>
        <taxon>Arundineae</taxon>
        <taxon>Arundo</taxon>
    </lineage>
</organism>
<evidence type="ECO:0000313" key="1">
    <source>
        <dbReference type="EMBL" id="JAD72752.1"/>
    </source>
</evidence>
<name>A0A0A9CMK1_ARUDO</name>
<reference evidence="1" key="2">
    <citation type="journal article" date="2015" name="Data Brief">
        <title>Shoot transcriptome of the giant reed, Arundo donax.</title>
        <authorList>
            <person name="Barrero R.A."/>
            <person name="Guerrero F.D."/>
            <person name="Moolhuijzen P."/>
            <person name="Goolsby J.A."/>
            <person name="Tidwell J."/>
            <person name="Bellgard S.E."/>
            <person name="Bellgard M.I."/>
        </authorList>
    </citation>
    <scope>NUCLEOTIDE SEQUENCE</scope>
    <source>
        <tissue evidence="1">Shoot tissue taken approximately 20 cm above the soil surface</tissue>
    </source>
</reference>
<sequence>MLGWVFHMLTRIEKLQATNNICHFREQPFFLCYYTTI</sequence>
<dbReference type="EMBL" id="GBRH01225143">
    <property type="protein sequence ID" value="JAD72752.1"/>
    <property type="molecule type" value="Transcribed_RNA"/>
</dbReference>